<keyword evidence="3" id="KW-1185">Reference proteome</keyword>
<dbReference type="KEGG" id="tad:TRIADDRAFT_51630"/>
<accession>B3RK55</accession>
<dbReference type="PANTHER" id="PTHR37558:SF1">
    <property type="entry name" value="HTH CENPB-TYPE DOMAIN-CONTAINING PROTEIN"/>
    <property type="match status" value="1"/>
</dbReference>
<dbReference type="Proteomes" id="UP000009022">
    <property type="component" value="Unassembled WGS sequence"/>
</dbReference>
<dbReference type="RefSeq" id="XP_002107773.1">
    <property type="nucleotide sequence ID" value="XM_002107737.1"/>
</dbReference>
<feature type="region of interest" description="Disordered" evidence="1">
    <location>
        <begin position="114"/>
        <end position="141"/>
    </location>
</feature>
<dbReference type="EMBL" id="DS985241">
    <property type="protein sequence ID" value="EDV28571.1"/>
    <property type="molecule type" value="Genomic_DNA"/>
</dbReference>
<dbReference type="OrthoDB" id="6157326at2759"/>
<organism evidence="2 3">
    <name type="scientific">Trichoplax adhaerens</name>
    <name type="common">Trichoplax reptans</name>
    <dbReference type="NCBI Taxonomy" id="10228"/>
    <lineage>
        <taxon>Eukaryota</taxon>
        <taxon>Metazoa</taxon>
        <taxon>Placozoa</taxon>
        <taxon>Uniplacotomia</taxon>
        <taxon>Trichoplacea</taxon>
        <taxon>Trichoplacidae</taxon>
        <taxon>Trichoplax</taxon>
    </lineage>
</organism>
<reference evidence="2 3" key="1">
    <citation type="journal article" date="2008" name="Nature">
        <title>The Trichoplax genome and the nature of placozoans.</title>
        <authorList>
            <person name="Srivastava M."/>
            <person name="Begovic E."/>
            <person name="Chapman J."/>
            <person name="Putnam N.H."/>
            <person name="Hellsten U."/>
            <person name="Kawashima T."/>
            <person name="Kuo A."/>
            <person name="Mitros T."/>
            <person name="Salamov A."/>
            <person name="Carpenter M.L."/>
            <person name="Signorovitch A.Y."/>
            <person name="Moreno M.A."/>
            <person name="Kamm K."/>
            <person name="Grimwood J."/>
            <person name="Schmutz J."/>
            <person name="Shapiro H."/>
            <person name="Grigoriev I.V."/>
            <person name="Buss L.W."/>
            <person name="Schierwater B."/>
            <person name="Dellaporta S.L."/>
            <person name="Rokhsar D.S."/>
        </authorList>
    </citation>
    <scope>NUCLEOTIDE SEQUENCE [LARGE SCALE GENOMIC DNA]</scope>
    <source>
        <strain evidence="2 3">Grell-BS-1999</strain>
    </source>
</reference>
<dbReference type="CTD" id="6749798"/>
<evidence type="ECO:0000313" key="3">
    <source>
        <dbReference type="Proteomes" id="UP000009022"/>
    </source>
</evidence>
<dbReference type="GeneID" id="6749798"/>
<dbReference type="PhylomeDB" id="B3RK55"/>
<protein>
    <recommendedName>
        <fullName evidence="4">Myb-like domain-containing protein</fullName>
    </recommendedName>
</protein>
<dbReference type="InParanoid" id="B3RK55"/>
<gene>
    <name evidence="2" type="ORF">TRIADDRAFT_51630</name>
</gene>
<dbReference type="PANTHER" id="PTHR37558">
    <property type="entry name" value="HTH CENPB-TYPE DOMAIN-CONTAINING PROTEIN"/>
    <property type="match status" value="1"/>
</dbReference>
<evidence type="ECO:0008006" key="4">
    <source>
        <dbReference type="Google" id="ProtNLM"/>
    </source>
</evidence>
<sequence length="243" mass="28039">MIEEEVTLTHEKTRTVGTVRKRQFRFSAKDDITLLTQVLAYNPYSVNYKEIGNTWHAVANGVRENGLDIDATRCKRRTDLLLTYYKEGNTEHLRKNANEGEYQEKENLLSQLAAAKVESEEPTVTPKRSKKRKNNNSESVATLPLLDAGSFTVRNTHDISHLGNKKQLVDLGSVDCGSLLEFLNKKIDVEAESRRVEMQNLKERLEFDRERWNVEREDIRMLVQQNQLLLQHLINTIKTGQDV</sequence>
<proteinExistence type="predicted"/>
<evidence type="ECO:0000256" key="1">
    <source>
        <dbReference type="SAM" id="MobiDB-lite"/>
    </source>
</evidence>
<dbReference type="AlphaFoldDB" id="B3RK55"/>
<dbReference type="HOGENOM" id="CLU_1143853_0_0_1"/>
<name>B3RK55_TRIAD</name>
<evidence type="ECO:0000313" key="2">
    <source>
        <dbReference type="EMBL" id="EDV28571.1"/>
    </source>
</evidence>